<dbReference type="Gene3D" id="3.80.10.10">
    <property type="entry name" value="Ribonuclease Inhibitor"/>
    <property type="match status" value="1"/>
</dbReference>
<reference evidence="4" key="1">
    <citation type="submission" date="2021-05" db="EMBL/GenBank/DDBJ databases">
        <title>A free-living protist that lacks canonical eukaryotic 1 DNA replication and segregation systems.</title>
        <authorList>
            <person name="Salas-Leiva D.E."/>
            <person name="Tromer E.C."/>
            <person name="Curtis B.A."/>
            <person name="Jerlstrom-Hultqvist J."/>
            <person name="Kolisko M."/>
            <person name="Yi Z."/>
            <person name="Salas-Leiva J.S."/>
            <person name="Gallot-Lavallee L."/>
            <person name="Kops G.J.P.L."/>
            <person name="Archibald J.M."/>
            <person name="Simpson A.G.B."/>
            <person name="Roger A.J."/>
        </authorList>
    </citation>
    <scope>NUCLEOTIDE SEQUENCE</scope>
    <source>
        <strain evidence="4">BICM</strain>
    </source>
</reference>
<dbReference type="EMBL" id="JAHDYR010000012">
    <property type="protein sequence ID" value="KAG9394963.1"/>
    <property type="molecule type" value="Genomic_DNA"/>
</dbReference>
<feature type="compositionally biased region" description="Acidic residues" evidence="3">
    <location>
        <begin position="261"/>
        <end position="270"/>
    </location>
</feature>
<dbReference type="PANTHER" id="PTHR18849:SF0">
    <property type="entry name" value="CILIA- AND FLAGELLA-ASSOCIATED PROTEIN 410-RELATED"/>
    <property type="match status" value="1"/>
</dbReference>
<dbReference type="Pfam" id="PF12799">
    <property type="entry name" value="LRR_4"/>
    <property type="match status" value="1"/>
</dbReference>
<evidence type="ECO:0000313" key="4">
    <source>
        <dbReference type="EMBL" id="KAG9394963.1"/>
    </source>
</evidence>
<sequence length="419" mass="47135">MILSEEWIIRTLFVPNSAVASPLRPVNSHAIGTIRTLDLSDMFSRTGGKIESIGRSLQRFRSIQVLSLADNDLTDLKGIEHCQQIKELDISKNQLHRIESLDALRYLPNLVKLDFRQNPYRLPSFILEKLDAKLTTLQSNHKLPISFVNRLRGGKRTKKQSVLKAQGLSEPRLRSLLLVRIFPRLHTLNGKPVTSVEQDAAPLVWDNRMLKMLQAGGVAKKRPATGRLRTPSLAGDDSTLQPARRFWEGVALGTHRAEGYDGMDDEEGMDEPSPRLRQSGVVDRVEASGVEPTPAARSMTQSPGRMSPSPSSRETLWRLQELERQVTDLKAENSDLQLIMKKKDGQIQVLTAKHDYLLKTNEELLAELDEMRAKSRDIAQKWSGKFTEMRDALRELIEQPVLSPPKASRAGSMVETMAD</sequence>
<evidence type="ECO:0000256" key="1">
    <source>
        <dbReference type="ARBA" id="ARBA00022614"/>
    </source>
</evidence>
<keyword evidence="5" id="KW-1185">Reference proteome</keyword>
<keyword evidence="1" id="KW-0433">Leucine-rich repeat</keyword>
<organism evidence="4 5">
    <name type="scientific">Carpediemonas membranifera</name>
    <dbReference type="NCBI Taxonomy" id="201153"/>
    <lineage>
        <taxon>Eukaryota</taxon>
        <taxon>Metamonada</taxon>
        <taxon>Carpediemonas-like organisms</taxon>
        <taxon>Carpediemonas</taxon>
    </lineage>
</organism>
<proteinExistence type="predicted"/>
<evidence type="ECO:0000256" key="2">
    <source>
        <dbReference type="ARBA" id="ARBA00022737"/>
    </source>
</evidence>
<dbReference type="InterPro" id="IPR001611">
    <property type="entry name" value="Leu-rich_rpt"/>
</dbReference>
<feature type="compositionally biased region" description="Low complexity" evidence="3">
    <location>
        <begin position="302"/>
        <end position="313"/>
    </location>
</feature>
<dbReference type="OrthoDB" id="1517790at2759"/>
<keyword evidence="2" id="KW-0677">Repeat</keyword>
<evidence type="ECO:0000256" key="3">
    <source>
        <dbReference type="SAM" id="MobiDB-lite"/>
    </source>
</evidence>
<evidence type="ECO:0000313" key="5">
    <source>
        <dbReference type="Proteomes" id="UP000717585"/>
    </source>
</evidence>
<dbReference type="PANTHER" id="PTHR18849">
    <property type="entry name" value="LEUCINE RICH REPEAT PROTEIN"/>
    <property type="match status" value="1"/>
</dbReference>
<dbReference type="InterPro" id="IPR025875">
    <property type="entry name" value="Leu-rich_rpt_4"/>
</dbReference>
<comment type="caution">
    <text evidence="4">The sequence shown here is derived from an EMBL/GenBank/DDBJ whole genome shotgun (WGS) entry which is preliminary data.</text>
</comment>
<dbReference type="Proteomes" id="UP000717585">
    <property type="component" value="Unassembled WGS sequence"/>
</dbReference>
<gene>
    <name evidence="4" type="ORF">J8273_0171</name>
</gene>
<feature type="region of interest" description="Disordered" evidence="3">
    <location>
        <begin position="257"/>
        <end position="313"/>
    </location>
</feature>
<dbReference type="AlphaFoldDB" id="A0A8J6AV46"/>
<name>A0A8J6AV46_9EUKA</name>
<accession>A0A8J6AV46</accession>
<protein>
    <submittedName>
        <fullName evidence="4">Leucine rich repeat</fullName>
    </submittedName>
</protein>
<dbReference type="PROSITE" id="PS51450">
    <property type="entry name" value="LRR"/>
    <property type="match status" value="2"/>
</dbReference>
<dbReference type="SUPFAM" id="SSF52058">
    <property type="entry name" value="L domain-like"/>
    <property type="match status" value="1"/>
</dbReference>
<dbReference type="InterPro" id="IPR032675">
    <property type="entry name" value="LRR_dom_sf"/>
</dbReference>